<dbReference type="InterPro" id="IPR023299">
    <property type="entry name" value="ATPase_P-typ_cyto_dom_N"/>
</dbReference>
<dbReference type="GO" id="GO:0016887">
    <property type="term" value="F:ATP hydrolysis activity"/>
    <property type="evidence" value="ECO:0007669"/>
    <property type="project" value="InterPro"/>
</dbReference>
<dbReference type="PROSITE" id="PS00154">
    <property type="entry name" value="ATPASE_E1_E2"/>
    <property type="match status" value="1"/>
</dbReference>
<feature type="transmembrane region" description="Helical" evidence="13">
    <location>
        <begin position="425"/>
        <end position="445"/>
    </location>
</feature>
<feature type="transmembrane region" description="Helical" evidence="13">
    <location>
        <begin position="947"/>
        <end position="968"/>
    </location>
</feature>
<dbReference type="InterPro" id="IPR018303">
    <property type="entry name" value="ATPase_P-typ_P_site"/>
</dbReference>
<dbReference type="InterPro" id="IPR059000">
    <property type="entry name" value="ATPase_P-type_domA"/>
</dbReference>
<dbReference type="Gene3D" id="3.40.50.1000">
    <property type="entry name" value="HAD superfamily/HAD-like"/>
    <property type="match status" value="1"/>
</dbReference>
<dbReference type="EC" id="7.2.2.-" evidence="13"/>
<dbReference type="Proteomes" id="UP000663879">
    <property type="component" value="Unassembled WGS sequence"/>
</dbReference>
<evidence type="ECO:0000256" key="4">
    <source>
        <dbReference type="ARBA" id="ARBA00022692"/>
    </source>
</evidence>
<proteinExistence type="inferred from homology"/>
<comment type="caution">
    <text evidence="16">The sequence shown here is derived from an EMBL/GenBank/DDBJ whole genome shotgun (WGS) entry which is preliminary data.</text>
</comment>
<dbReference type="InterPro" id="IPR006544">
    <property type="entry name" value="P-type_TPase_V"/>
</dbReference>
<dbReference type="PANTHER" id="PTHR45630:SF8">
    <property type="entry name" value="CATION-TRANSPORTING ATPASE"/>
    <property type="match status" value="1"/>
</dbReference>
<feature type="transmembrane region" description="Helical" evidence="13">
    <location>
        <begin position="386"/>
        <end position="405"/>
    </location>
</feature>
<dbReference type="InterPro" id="IPR008250">
    <property type="entry name" value="ATPase_P-typ_transduc_dom_A_sf"/>
</dbReference>
<dbReference type="InterPro" id="IPR023214">
    <property type="entry name" value="HAD_sf"/>
</dbReference>
<dbReference type="GO" id="GO:0005524">
    <property type="term" value="F:ATP binding"/>
    <property type="evidence" value="ECO:0007669"/>
    <property type="project" value="UniProtKB-UniRule"/>
</dbReference>
<reference evidence="16" key="1">
    <citation type="submission" date="2021-02" db="EMBL/GenBank/DDBJ databases">
        <authorList>
            <person name="Nowell W R."/>
        </authorList>
    </citation>
    <scope>NUCLEOTIDE SEQUENCE</scope>
    <source>
        <strain evidence="16">Ploen Becks lab</strain>
    </source>
</reference>
<dbReference type="GO" id="GO:0016020">
    <property type="term" value="C:membrane"/>
    <property type="evidence" value="ECO:0007669"/>
    <property type="project" value="UniProtKB-SubCell"/>
</dbReference>
<dbReference type="GO" id="GO:0006874">
    <property type="term" value="P:intracellular calcium ion homeostasis"/>
    <property type="evidence" value="ECO:0007669"/>
    <property type="project" value="TreeGrafter"/>
</dbReference>
<dbReference type="GO" id="GO:0140358">
    <property type="term" value="F:P-type transmembrane transporter activity"/>
    <property type="evidence" value="ECO:0007669"/>
    <property type="project" value="InterPro"/>
</dbReference>
<comment type="similarity">
    <text evidence="2 13">Belongs to the cation transport ATPase (P-type) (TC 3.A.3) family. Type V subfamily.</text>
</comment>
<keyword evidence="7 13" id="KW-0067">ATP-binding</keyword>
<dbReference type="GO" id="GO:0019829">
    <property type="term" value="F:ATPase-coupled monoatomic cation transmembrane transporter activity"/>
    <property type="evidence" value="ECO:0007669"/>
    <property type="project" value="UniProtKB-UniRule"/>
</dbReference>
<feature type="transmembrane region" description="Helical" evidence="13">
    <location>
        <begin position="908"/>
        <end position="926"/>
    </location>
</feature>
<dbReference type="SUPFAM" id="SSF81653">
    <property type="entry name" value="Calcium ATPase, transduction domain A"/>
    <property type="match status" value="1"/>
</dbReference>
<dbReference type="InterPro" id="IPR044492">
    <property type="entry name" value="P_typ_ATPase_HD_dom"/>
</dbReference>
<dbReference type="GO" id="GO:0046872">
    <property type="term" value="F:metal ion binding"/>
    <property type="evidence" value="ECO:0007669"/>
    <property type="project" value="UniProtKB-UniRule"/>
</dbReference>
<accession>A0A813UAI8</accession>
<dbReference type="Pfam" id="PF13246">
    <property type="entry name" value="Cation_ATPase"/>
    <property type="match status" value="1"/>
</dbReference>
<dbReference type="SUPFAM" id="SSF56784">
    <property type="entry name" value="HAD-like"/>
    <property type="match status" value="1"/>
</dbReference>
<dbReference type="SFLD" id="SFLDG00002">
    <property type="entry name" value="C1.7:_P-type_atpase_like"/>
    <property type="match status" value="1"/>
</dbReference>
<evidence type="ECO:0000256" key="3">
    <source>
        <dbReference type="ARBA" id="ARBA00022553"/>
    </source>
</evidence>
<gene>
    <name evidence="16" type="ORF">OXX778_LOCUS7418</name>
</gene>
<dbReference type="OrthoDB" id="48943at2759"/>
<evidence type="ECO:0000256" key="7">
    <source>
        <dbReference type="ARBA" id="ARBA00022840"/>
    </source>
</evidence>
<comment type="catalytic activity">
    <reaction evidence="12 13">
        <text>ATP + H2O = ADP + phosphate + H(+)</text>
        <dbReference type="Rhea" id="RHEA:13065"/>
        <dbReference type="ChEBI" id="CHEBI:15377"/>
        <dbReference type="ChEBI" id="CHEBI:15378"/>
        <dbReference type="ChEBI" id="CHEBI:30616"/>
        <dbReference type="ChEBI" id="CHEBI:43474"/>
        <dbReference type="ChEBI" id="CHEBI:456216"/>
    </reaction>
</comment>
<keyword evidence="6 13" id="KW-0547">Nucleotide-binding</keyword>
<dbReference type="FunFam" id="3.40.50.1000:FF:000068">
    <property type="entry name" value="Cation-transporting ATPase"/>
    <property type="match status" value="1"/>
</dbReference>
<dbReference type="InterPro" id="IPR023298">
    <property type="entry name" value="ATPase_P-typ_TM_dom_sf"/>
</dbReference>
<dbReference type="SUPFAM" id="SSF81660">
    <property type="entry name" value="Metal cation-transporting ATPase, ATP-binding domain N"/>
    <property type="match status" value="1"/>
</dbReference>
<dbReference type="SFLD" id="SFLDF00027">
    <property type="entry name" value="p-type_atpase"/>
    <property type="match status" value="1"/>
</dbReference>
<dbReference type="Pfam" id="PF12409">
    <property type="entry name" value="P5-ATPase"/>
    <property type="match status" value="1"/>
</dbReference>
<dbReference type="AlphaFoldDB" id="A0A813UAI8"/>
<name>A0A813UAI8_9BILA</name>
<keyword evidence="11 13" id="KW-0472">Membrane</keyword>
<dbReference type="PROSITE" id="PS01229">
    <property type="entry name" value="COF_2"/>
    <property type="match status" value="1"/>
</dbReference>
<dbReference type="NCBIfam" id="TIGR01494">
    <property type="entry name" value="ATPase_P-type"/>
    <property type="match status" value="1"/>
</dbReference>
<feature type="transmembrane region" description="Helical" evidence="13">
    <location>
        <begin position="211"/>
        <end position="232"/>
    </location>
</feature>
<evidence type="ECO:0000259" key="14">
    <source>
        <dbReference type="Pfam" id="PF00122"/>
    </source>
</evidence>
<comment type="subcellular location">
    <subcellularLocation>
        <location evidence="1 13">Membrane</location>
        <topology evidence="1 13">Multi-pass membrane protein</topology>
    </subcellularLocation>
</comment>
<dbReference type="PANTHER" id="PTHR45630">
    <property type="entry name" value="CATION-TRANSPORTING ATPASE-RELATED"/>
    <property type="match status" value="1"/>
</dbReference>
<evidence type="ECO:0000256" key="5">
    <source>
        <dbReference type="ARBA" id="ARBA00022723"/>
    </source>
</evidence>
<dbReference type="FunFam" id="1.20.1110.10:FF:000023">
    <property type="entry name" value="Cation-transporting ATPase"/>
    <property type="match status" value="1"/>
</dbReference>
<keyword evidence="10 13" id="KW-1133">Transmembrane helix</keyword>
<feature type="domain" description="P-type ATPase A" evidence="14">
    <location>
        <begin position="258"/>
        <end position="372"/>
    </location>
</feature>
<evidence type="ECO:0000256" key="10">
    <source>
        <dbReference type="ARBA" id="ARBA00022989"/>
    </source>
</evidence>
<dbReference type="InterPro" id="IPR001757">
    <property type="entry name" value="P_typ_ATPase"/>
</dbReference>
<evidence type="ECO:0000256" key="2">
    <source>
        <dbReference type="ARBA" id="ARBA00006000"/>
    </source>
</evidence>
<evidence type="ECO:0000256" key="6">
    <source>
        <dbReference type="ARBA" id="ARBA00022741"/>
    </source>
</evidence>
<evidence type="ECO:0000256" key="8">
    <source>
        <dbReference type="ARBA" id="ARBA00022842"/>
    </source>
</evidence>
<feature type="domain" description="P5B-type ATPase N-terminal" evidence="15">
    <location>
        <begin position="18"/>
        <end position="131"/>
    </location>
</feature>
<feature type="transmembrane region" description="Helical" evidence="13">
    <location>
        <begin position="34"/>
        <end position="52"/>
    </location>
</feature>
<evidence type="ECO:0000256" key="12">
    <source>
        <dbReference type="ARBA" id="ARBA00049360"/>
    </source>
</evidence>
<evidence type="ECO:0000313" key="17">
    <source>
        <dbReference type="Proteomes" id="UP000663879"/>
    </source>
</evidence>
<evidence type="ECO:0000256" key="1">
    <source>
        <dbReference type="ARBA" id="ARBA00004141"/>
    </source>
</evidence>
<protein>
    <recommendedName>
        <fullName evidence="13">Cation-transporting ATPase</fullName>
        <ecNumber evidence="13">7.2.2.-</ecNumber>
    </recommendedName>
</protein>
<keyword evidence="3" id="KW-0597">Phosphoprotein</keyword>
<dbReference type="GO" id="GO:0015203">
    <property type="term" value="F:polyamine transmembrane transporter activity"/>
    <property type="evidence" value="ECO:0007669"/>
    <property type="project" value="TreeGrafter"/>
</dbReference>
<keyword evidence="17" id="KW-1185">Reference proteome</keyword>
<evidence type="ECO:0000256" key="9">
    <source>
        <dbReference type="ARBA" id="ARBA00022967"/>
    </source>
</evidence>
<dbReference type="Gene3D" id="3.40.1110.10">
    <property type="entry name" value="Calcium-transporting ATPase, cytoplasmic domain N"/>
    <property type="match status" value="1"/>
</dbReference>
<dbReference type="InterPro" id="IPR047819">
    <property type="entry name" value="P5A-ATPase_N"/>
</dbReference>
<dbReference type="InterPro" id="IPR036412">
    <property type="entry name" value="HAD-like_sf"/>
</dbReference>
<keyword evidence="9 13" id="KW-1278">Translocase</keyword>
<feature type="transmembrane region" description="Helical" evidence="13">
    <location>
        <begin position="988"/>
        <end position="1009"/>
    </location>
</feature>
<evidence type="ECO:0000259" key="15">
    <source>
        <dbReference type="Pfam" id="PF12409"/>
    </source>
</evidence>
<dbReference type="PRINTS" id="PR00119">
    <property type="entry name" value="CATATPASE"/>
</dbReference>
<evidence type="ECO:0000313" key="16">
    <source>
        <dbReference type="EMBL" id="CAF0820069.1"/>
    </source>
</evidence>
<sequence length="1057" mass="121431">MKTKNTDQTHVLNYKTNDELIIEGYQLSKVKLNLIRVFIIISVGLLKLFFYWRPDLLLKLTHNKCSLIEATKVLLKDKYNQYYVETVEVIDNLDPKLCVSPYNELHLETETDKLIKKFRFFTNKKSKYFWNFDENCFIRLKGLEEDYPLDFFRTQPFLTTEKVDEKILIYGINSIRVSLTSIKNLFFQQVLSPFYIFQIFSVTLWMFESYYLFAACIFIISMTSIIYSLYSIRRNERALRNMIHMSTELNVFRIKIGNKCEEKINSELLVPGDIIEIESSQIMQCDAVLLCGNVIVNESMLTGESIPITKTGIGYHLDLDEKKKLDLKEHKKNILYSGTHVIQTRYYQNEKTKAIVLRTGFNTSKGELIRTILYPKPSEFRFNSDLYKYIAALGFISLLGMIFTITIKLLKNNPIIDIIVKSLDLVSIVVPPSLQGALTACLLYAQSRLKKQKIFCVNHNTINVCGSIDTFVFDKTGTLTEDDSDLKCVVPYYNFGDEIEKIQDLENDLHYLKIIELMAACNSITFINGKIDGDPLDLKLFNFTKWNLIEPGVNETNNFDNLAPTIVRPLKVTESFSELGIIKQFPFLSSLQRMGVVCKSLNRKNFEFFCKGSPEIIASMCLKETLPNNFSSILAKYTRKGYRVIAMGYKILDDSYNLVKIEKYEREHFENDLIFLGLVIMENKLKPETIDVMKSLNAANIKTIMCTGDNLLTGISVSRDCQILSEKNKVIIIHARKGKSLSYVHSDLDFDVPIDDLKIYPNLSDINFAIDGQSFEVVRNNYPELFQVLIKNGSVYARMGPDQKQQLIEALQYQNKFVGMCGDGANDCGALKAAHAGVSLSNAESSIASPFTSKNPNIECVPILIKEGRATLITSFGIVKFICMYSLTQFISVILLYTDQKTLADMQFLYIDMVLITFIAFFFSRNKPFQHLDKKAPSNKLIAFRPIGSLIFHTIFLFMIQCFIMVYVQQQPWYEVTESQTIASYEVTSVFLVSTFQYLTEAIIFSNGLPYRRSIFSNKISLIKNSRRYRKLLTITLMEGDWKSQLVSIRVIGKSLR</sequence>
<dbReference type="Gene3D" id="2.70.150.10">
    <property type="entry name" value="Calcium-transporting ATPase, cytoplasmic transduction domain A"/>
    <property type="match status" value="1"/>
</dbReference>
<keyword evidence="4 13" id="KW-0812">Transmembrane</keyword>
<keyword evidence="8 13" id="KW-0460">Magnesium</keyword>
<feature type="transmembrane region" description="Helical" evidence="13">
    <location>
        <begin position="872"/>
        <end position="896"/>
    </location>
</feature>
<evidence type="ECO:0000256" key="11">
    <source>
        <dbReference type="ARBA" id="ARBA00023136"/>
    </source>
</evidence>
<comment type="caution">
    <text evidence="13">Lacks conserved residue(s) required for the propagation of feature annotation.</text>
</comment>
<keyword evidence="5 13" id="KW-0479">Metal-binding</keyword>
<organism evidence="16 17">
    <name type="scientific">Brachionus calyciflorus</name>
    <dbReference type="NCBI Taxonomy" id="104777"/>
    <lineage>
        <taxon>Eukaryota</taxon>
        <taxon>Metazoa</taxon>
        <taxon>Spiralia</taxon>
        <taxon>Gnathifera</taxon>
        <taxon>Rotifera</taxon>
        <taxon>Eurotatoria</taxon>
        <taxon>Monogononta</taxon>
        <taxon>Pseudotrocha</taxon>
        <taxon>Ploima</taxon>
        <taxon>Brachionidae</taxon>
        <taxon>Brachionus</taxon>
    </lineage>
</organism>
<dbReference type="Pfam" id="PF00122">
    <property type="entry name" value="E1-E2_ATPase"/>
    <property type="match status" value="1"/>
</dbReference>
<dbReference type="EMBL" id="CAJNOC010000947">
    <property type="protein sequence ID" value="CAF0820069.1"/>
    <property type="molecule type" value="Genomic_DNA"/>
</dbReference>
<dbReference type="NCBIfam" id="TIGR01657">
    <property type="entry name" value="P-ATPase-V"/>
    <property type="match status" value="1"/>
</dbReference>
<evidence type="ECO:0000256" key="13">
    <source>
        <dbReference type="RuleBase" id="RU362082"/>
    </source>
</evidence>
<dbReference type="SFLD" id="SFLDS00003">
    <property type="entry name" value="Haloacid_Dehalogenase"/>
    <property type="match status" value="1"/>
</dbReference>
<dbReference type="SUPFAM" id="SSF81665">
    <property type="entry name" value="Calcium ATPase, transmembrane domain M"/>
    <property type="match status" value="1"/>
</dbReference>